<dbReference type="InterPro" id="IPR002716">
    <property type="entry name" value="PIN_dom"/>
</dbReference>
<proteinExistence type="predicted"/>
<feature type="domain" description="PIN" evidence="2">
    <location>
        <begin position="4"/>
        <end position="143"/>
    </location>
</feature>
<reference evidence="3" key="1">
    <citation type="submission" date="2022-06" db="EMBL/GenBank/DDBJ databases">
        <title>Draft genome sequence of Burkholderia glumae strain GR20004 isolated from rice panicle showing bacterial panicle blight.</title>
        <authorList>
            <person name="Choi S.Y."/>
            <person name="Lee Y.H."/>
        </authorList>
    </citation>
    <scope>NUCLEOTIDE SEQUENCE</scope>
    <source>
        <strain evidence="3">GR20004</strain>
    </source>
</reference>
<gene>
    <name evidence="3" type="ORF">NFI99_20430</name>
</gene>
<evidence type="ECO:0000259" key="2">
    <source>
        <dbReference type="Pfam" id="PF13638"/>
    </source>
</evidence>
<protein>
    <submittedName>
        <fullName evidence="3">PIN domain-containing protein</fullName>
    </submittedName>
</protein>
<dbReference type="Pfam" id="PF13638">
    <property type="entry name" value="PIN_4"/>
    <property type="match status" value="1"/>
</dbReference>
<accession>A0ABY5BN66</accession>
<dbReference type="Proteomes" id="UP001056386">
    <property type="component" value="Chromosome 1"/>
</dbReference>
<evidence type="ECO:0000313" key="4">
    <source>
        <dbReference type="Proteomes" id="UP001056386"/>
    </source>
</evidence>
<evidence type="ECO:0000313" key="3">
    <source>
        <dbReference type="EMBL" id="USS47232.1"/>
    </source>
</evidence>
<name>A0ABY5BN66_BURGL</name>
<organism evidence="3 4">
    <name type="scientific">Burkholderia glumae</name>
    <name type="common">Pseudomonas glumae</name>
    <dbReference type="NCBI Taxonomy" id="337"/>
    <lineage>
        <taxon>Bacteria</taxon>
        <taxon>Pseudomonadati</taxon>
        <taxon>Pseudomonadota</taxon>
        <taxon>Betaproteobacteria</taxon>
        <taxon>Burkholderiales</taxon>
        <taxon>Burkholderiaceae</taxon>
        <taxon>Burkholderia</taxon>
    </lineage>
</organism>
<dbReference type="EMBL" id="CP099587">
    <property type="protein sequence ID" value="USS47232.1"/>
    <property type="molecule type" value="Genomic_DNA"/>
</dbReference>
<feature type="region of interest" description="Disordered" evidence="1">
    <location>
        <begin position="326"/>
        <end position="347"/>
    </location>
</feature>
<evidence type="ECO:0000256" key="1">
    <source>
        <dbReference type="SAM" id="MobiDB-lite"/>
    </source>
</evidence>
<keyword evidence="4" id="KW-1185">Reference proteome</keyword>
<sequence>MHVFVPDTNFFLQCKDYDQLDWSLATSESEITIAVPRVVQREIDRHKDGGNARRASRARKAWTTFAQIIDSADNRITTRARGCTISLELLMPKLKADDFPQLDLQSPDDQIVAEAVWVQQQCPDATVTFLSNDTPALTTAKSVALPFRRPPLQWALPPEKDERDKTIEELRKKIDLLSNQYPALTFTLPDIPDNRISTQAIWFPALTRSEIQFLVQDMKRLFPMETHFPQDPPKRESGRHFGFAAIATAHERWEPARPEDIERYQKKAYPEWLRQIQSELENIHQRLNSDSLLKFTVAIENVGRQPAMNFLLSCRTEGSIIFDVPNTKQDDEESDDNKPLFSDAPTPPSGKYVNLVDRFVQIHSVRNTPFGIEFGRLIPSLAGSRAIERRDPNSLYWKHTRPISESREWVFECDTFRHQHEPHTLEIIVRPDTTTGDTASGAIRCSAHASNLPSCTELVIPVRIRIERGNTLQRVREELFRSR</sequence>
<dbReference type="Gene3D" id="3.40.50.1010">
    <property type="entry name" value="5'-nuclease"/>
    <property type="match status" value="1"/>
</dbReference>
<dbReference type="RefSeq" id="WP_080763584.1">
    <property type="nucleotide sequence ID" value="NZ_CP021074.1"/>
</dbReference>